<dbReference type="InterPro" id="IPR013149">
    <property type="entry name" value="ADH-like_C"/>
</dbReference>
<proteinExistence type="predicted"/>
<dbReference type="InterPro" id="IPR036291">
    <property type="entry name" value="NAD(P)-bd_dom_sf"/>
</dbReference>
<dbReference type="Pfam" id="PF00107">
    <property type="entry name" value="ADH_zinc_N"/>
    <property type="match status" value="1"/>
</dbReference>
<keyword evidence="1" id="KW-0521">NADP</keyword>
<dbReference type="InterPro" id="IPR013154">
    <property type="entry name" value="ADH-like_N"/>
</dbReference>
<dbReference type="Proteomes" id="UP000076882">
    <property type="component" value="Unassembled WGS sequence"/>
</dbReference>
<dbReference type="KEGG" id="lpb:SH83_12835"/>
<name>A0A165RXD8_LACPN</name>
<dbReference type="RefSeq" id="WP_044432100.1">
    <property type="nucleotide sequence ID" value="NZ_CP010528.1"/>
</dbReference>
<sequence>MKAVIFDNFGSPDVLRIADVQRPVATTATVLVKVMAVAVNHVDTFVRSGAFKTALAAPHVAGRDLVGEVVASSQPDFQIGDQVWTNSMGYEGRMGATAEYVAVPTDRLYHVPDGVAPMPLVASVHSAATAAIVLNDVMEIRRGQTLLIEGAAGNVGRKLIQLAHQMGVTVVITASPRDFARCQQLGSTACYDYHAGVADQLTTDQWTFDHVIDTSGRVPLAINLALLRLGGQVTLITAPQDNQFEFPVRQFYMSQQRITGFVISHATVDQLAQAASRLNRAFSAGLLLDDQVSQRYFKDAAQCHAQLEAGTDHHQRFVLLPS</sequence>
<dbReference type="AlphaFoldDB" id="A0A165RXD8"/>
<accession>A0A165RXD8</accession>
<dbReference type="PANTHER" id="PTHR44154:SF1">
    <property type="entry name" value="QUINONE OXIDOREDUCTASE"/>
    <property type="match status" value="1"/>
</dbReference>
<dbReference type="Pfam" id="PF08240">
    <property type="entry name" value="ADH_N"/>
    <property type="match status" value="1"/>
</dbReference>
<organism evidence="3 4">
    <name type="scientific">Lactiplantibacillus plantarum</name>
    <name type="common">Lactobacillus plantarum</name>
    <dbReference type="NCBI Taxonomy" id="1590"/>
    <lineage>
        <taxon>Bacteria</taxon>
        <taxon>Bacillati</taxon>
        <taxon>Bacillota</taxon>
        <taxon>Bacilli</taxon>
        <taxon>Lactobacillales</taxon>
        <taxon>Lactobacillaceae</taxon>
        <taxon>Lactiplantibacillus</taxon>
    </lineage>
</organism>
<dbReference type="InterPro" id="IPR020843">
    <property type="entry name" value="ER"/>
</dbReference>
<dbReference type="SUPFAM" id="SSF51735">
    <property type="entry name" value="NAD(P)-binding Rossmann-fold domains"/>
    <property type="match status" value="1"/>
</dbReference>
<dbReference type="EMBL" id="LUXM01000019">
    <property type="protein sequence ID" value="KZU96470.1"/>
    <property type="molecule type" value="Genomic_DNA"/>
</dbReference>
<dbReference type="SMART" id="SM00829">
    <property type="entry name" value="PKS_ER"/>
    <property type="match status" value="1"/>
</dbReference>
<dbReference type="PATRIC" id="fig|1590.144.peg.2665"/>
<dbReference type="GO" id="GO:0016491">
    <property type="term" value="F:oxidoreductase activity"/>
    <property type="evidence" value="ECO:0007669"/>
    <property type="project" value="InterPro"/>
</dbReference>
<dbReference type="InterPro" id="IPR051603">
    <property type="entry name" value="Zinc-ADH_QOR/CCCR"/>
</dbReference>
<gene>
    <name evidence="3" type="ORF">Lp19_1082</name>
</gene>
<evidence type="ECO:0000313" key="3">
    <source>
        <dbReference type="EMBL" id="KZU96470.1"/>
    </source>
</evidence>
<dbReference type="InterPro" id="IPR011032">
    <property type="entry name" value="GroES-like_sf"/>
</dbReference>
<dbReference type="Gene3D" id="3.40.50.720">
    <property type="entry name" value="NAD(P)-binding Rossmann-like Domain"/>
    <property type="match status" value="1"/>
</dbReference>
<comment type="caution">
    <text evidence="3">The sequence shown here is derived from an EMBL/GenBank/DDBJ whole genome shotgun (WGS) entry which is preliminary data.</text>
</comment>
<dbReference type="PANTHER" id="PTHR44154">
    <property type="entry name" value="QUINONE OXIDOREDUCTASE"/>
    <property type="match status" value="1"/>
</dbReference>
<reference evidence="3 4" key="1">
    <citation type="submission" date="2016-03" db="EMBL/GenBank/DDBJ databases">
        <title>Comparative genomics of 54 Lactobacillus plantarum strains reveals genomic uncoupling from niche constraints.</title>
        <authorList>
            <person name="Martino M.E."/>
        </authorList>
    </citation>
    <scope>NUCLEOTIDE SEQUENCE [LARGE SCALE GENOMIC DNA]</scope>
    <source>
        <strain evidence="3 4">19.1</strain>
    </source>
</reference>
<dbReference type="SUPFAM" id="SSF50129">
    <property type="entry name" value="GroES-like"/>
    <property type="match status" value="1"/>
</dbReference>
<evidence type="ECO:0000256" key="1">
    <source>
        <dbReference type="ARBA" id="ARBA00022857"/>
    </source>
</evidence>
<evidence type="ECO:0000259" key="2">
    <source>
        <dbReference type="SMART" id="SM00829"/>
    </source>
</evidence>
<protein>
    <recommendedName>
        <fullName evidence="2">Enoyl reductase (ER) domain-containing protein</fullName>
    </recommendedName>
</protein>
<evidence type="ECO:0000313" key="4">
    <source>
        <dbReference type="Proteomes" id="UP000076882"/>
    </source>
</evidence>
<feature type="domain" description="Enoyl reductase (ER)" evidence="2">
    <location>
        <begin position="10"/>
        <end position="319"/>
    </location>
</feature>
<dbReference type="Gene3D" id="3.90.180.10">
    <property type="entry name" value="Medium-chain alcohol dehydrogenases, catalytic domain"/>
    <property type="match status" value="1"/>
</dbReference>